<dbReference type="AlphaFoldDB" id="A0A5D3BLC9"/>
<reference evidence="2 3" key="1">
    <citation type="submission" date="2019-08" db="EMBL/GenBank/DDBJ databases">
        <title>Draft genome sequences of two oriental melons (Cucumis melo L. var makuwa).</title>
        <authorList>
            <person name="Kwon S.-Y."/>
        </authorList>
    </citation>
    <scope>NUCLEOTIDE SEQUENCE [LARGE SCALE GENOMIC DNA]</scope>
    <source>
        <strain evidence="3">cv. Chang Bougi</strain>
        <tissue evidence="2">Leaf</tissue>
    </source>
</reference>
<gene>
    <name evidence="2" type="ORF">E5676_scaffold248G001810</name>
</gene>
<keyword evidence="2" id="KW-0648">Protein biosynthesis</keyword>
<evidence type="ECO:0000313" key="3">
    <source>
        <dbReference type="Proteomes" id="UP000321947"/>
    </source>
</evidence>
<dbReference type="EMBL" id="SSTD01017768">
    <property type="protein sequence ID" value="TYJ98978.1"/>
    <property type="molecule type" value="Genomic_DNA"/>
</dbReference>
<dbReference type="PANTHER" id="PTHR15137">
    <property type="entry name" value="TRANSCRIPTION INITIATION FACTOR TFIID"/>
    <property type="match status" value="1"/>
</dbReference>
<dbReference type="GO" id="GO:0016251">
    <property type="term" value="F:RNA polymerase II general transcription initiation factor activity"/>
    <property type="evidence" value="ECO:0007669"/>
    <property type="project" value="TreeGrafter"/>
</dbReference>
<dbReference type="GO" id="GO:0003682">
    <property type="term" value="F:chromatin binding"/>
    <property type="evidence" value="ECO:0007669"/>
    <property type="project" value="TreeGrafter"/>
</dbReference>
<dbReference type="Gene3D" id="2.60.40.1730">
    <property type="entry name" value="tricorn interacting facor f3 domain"/>
    <property type="match status" value="1"/>
</dbReference>
<organism evidence="2 3">
    <name type="scientific">Cucumis melo var. makuwa</name>
    <name type="common">Oriental melon</name>
    <dbReference type="NCBI Taxonomy" id="1194695"/>
    <lineage>
        <taxon>Eukaryota</taxon>
        <taxon>Viridiplantae</taxon>
        <taxon>Streptophyta</taxon>
        <taxon>Embryophyta</taxon>
        <taxon>Tracheophyta</taxon>
        <taxon>Spermatophyta</taxon>
        <taxon>Magnoliopsida</taxon>
        <taxon>eudicotyledons</taxon>
        <taxon>Gunneridae</taxon>
        <taxon>Pentapetalae</taxon>
        <taxon>rosids</taxon>
        <taxon>fabids</taxon>
        <taxon>Cucurbitales</taxon>
        <taxon>Cucurbitaceae</taxon>
        <taxon>Benincaseae</taxon>
        <taxon>Cucumis</taxon>
    </lineage>
</organism>
<dbReference type="SUPFAM" id="SSF63737">
    <property type="entry name" value="Leukotriene A4 hydrolase N-terminal domain"/>
    <property type="match status" value="1"/>
</dbReference>
<dbReference type="GO" id="GO:0000976">
    <property type="term" value="F:transcription cis-regulatory region binding"/>
    <property type="evidence" value="ECO:0007669"/>
    <property type="project" value="TreeGrafter"/>
</dbReference>
<dbReference type="Proteomes" id="UP000321947">
    <property type="component" value="Unassembled WGS sequence"/>
</dbReference>
<accession>A0A5D3BLC9</accession>
<feature type="region of interest" description="Disordered" evidence="1">
    <location>
        <begin position="1"/>
        <end position="20"/>
    </location>
</feature>
<dbReference type="GO" id="GO:0003743">
    <property type="term" value="F:translation initiation factor activity"/>
    <property type="evidence" value="ECO:0007669"/>
    <property type="project" value="UniProtKB-KW"/>
</dbReference>
<dbReference type="GO" id="GO:0006367">
    <property type="term" value="P:transcription initiation at RNA polymerase II promoter"/>
    <property type="evidence" value="ECO:0007669"/>
    <property type="project" value="TreeGrafter"/>
</dbReference>
<dbReference type="InterPro" id="IPR037813">
    <property type="entry name" value="TAF2"/>
</dbReference>
<name>A0A5D3BLC9_CUCMM</name>
<dbReference type="InterPro" id="IPR042097">
    <property type="entry name" value="Aminopeptidase_N-like_N_sf"/>
</dbReference>
<dbReference type="GO" id="GO:0005669">
    <property type="term" value="C:transcription factor TFIID complex"/>
    <property type="evidence" value="ECO:0007669"/>
    <property type="project" value="InterPro"/>
</dbReference>
<comment type="caution">
    <text evidence="2">The sequence shown here is derived from an EMBL/GenBank/DDBJ whole genome shotgun (WGS) entry which is preliminary data.</text>
</comment>
<keyword evidence="2" id="KW-0396">Initiation factor</keyword>
<sequence>MAKPRKPKNTDDAKPPDNSGAVVRHQKLCLSIDIDNRRVYGFTELEIAVPDIGIVGLHAENLGILSVSVDGDPTEFEYYPRPQHVESERSFKAVASPSSAADAAGSIYMSSIEKELVPNLLINCCKAFKSGSEQQDQPFLENGVQPADEDKQVVAVSYYHDNVRLVRIDYWVEKSEVGIHFYNRLAHTDNQIRRARCWFPCMDDGLQRCKYDLEFTVSQNLVAVSNGILLYQVFVQHHSQPIYRAVRRCYRLTKRQQPILSVETIVANFPNKNFYSLWAMESPQFPLKISIKRGPIRGEVYEQRFCGKDTTVI</sequence>
<evidence type="ECO:0000256" key="1">
    <source>
        <dbReference type="SAM" id="MobiDB-lite"/>
    </source>
</evidence>
<proteinExistence type="predicted"/>
<dbReference type="PANTHER" id="PTHR15137:SF9">
    <property type="entry name" value="TRANSCRIPTION INITIATION FACTOR TFIID SUBUNIT 2"/>
    <property type="match status" value="1"/>
</dbReference>
<protein>
    <submittedName>
        <fullName evidence="2">Transcription initiation factor TFIID subunit 2</fullName>
    </submittedName>
</protein>
<evidence type="ECO:0000313" key="2">
    <source>
        <dbReference type="EMBL" id="TYJ98978.1"/>
    </source>
</evidence>